<dbReference type="InterPro" id="IPR027417">
    <property type="entry name" value="P-loop_NTPase"/>
</dbReference>
<dbReference type="PANTHER" id="PTHR11669">
    <property type="entry name" value="REPLICATION FACTOR C / DNA POLYMERASE III GAMMA-TAU SUBUNIT"/>
    <property type="match status" value="1"/>
</dbReference>
<dbReference type="Gene3D" id="3.40.50.300">
    <property type="entry name" value="P-loop containing nucleotide triphosphate hydrolases"/>
    <property type="match status" value="1"/>
</dbReference>
<evidence type="ECO:0000313" key="1">
    <source>
        <dbReference type="EMBL" id="CAK1231969.1"/>
    </source>
</evidence>
<comment type="caution">
    <text evidence="1">The sequence shown here is derived from an EMBL/GenBank/DDBJ whole genome shotgun (WGS) entry which is preliminary data.</text>
</comment>
<dbReference type="Proteomes" id="UP001314261">
    <property type="component" value="Unassembled WGS sequence"/>
</dbReference>
<organism evidence="1 2">
    <name type="scientific">Fructobacillus fructosus</name>
    <dbReference type="NCBI Taxonomy" id="1631"/>
    <lineage>
        <taxon>Bacteria</taxon>
        <taxon>Bacillati</taxon>
        <taxon>Bacillota</taxon>
        <taxon>Bacilli</taxon>
        <taxon>Lactobacillales</taxon>
        <taxon>Lactobacillaceae</taxon>
        <taxon>Fructobacillus</taxon>
    </lineage>
</organism>
<accession>A0ABN9YLY2</accession>
<dbReference type="PANTHER" id="PTHR11669:SF8">
    <property type="entry name" value="DNA POLYMERASE III SUBUNIT DELTA"/>
    <property type="match status" value="1"/>
</dbReference>
<protein>
    <submittedName>
        <fullName evidence="1">Delta prime subunit (HolB)</fullName>
        <ecNumber evidence="1">2.7.7.7</ecNumber>
    </submittedName>
</protein>
<dbReference type="RefSeq" id="WP_187753576.1">
    <property type="nucleotide sequence ID" value="NZ_CAUZLR010000002.1"/>
</dbReference>
<dbReference type="EMBL" id="CAUZLR010000002">
    <property type="protein sequence ID" value="CAK1231969.1"/>
    <property type="molecule type" value="Genomic_DNA"/>
</dbReference>
<keyword evidence="1" id="KW-0548">Nucleotidyltransferase</keyword>
<dbReference type="SUPFAM" id="SSF52540">
    <property type="entry name" value="P-loop containing nucleoside triphosphate hydrolases"/>
    <property type="match status" value="1"/>
</dbReference>
<dbReference type="Pfam" id="PF13177">
    <property type="entry name" value="DNA_pol3_delta2"/>
    <property type="match status" value="1"/>
</dbReference>
<sequence>MVATKKKVAAAKQEESAVFEMADFLTLAKESYPENIQQLQQAVAEDRRSHLYLLAGPGNQQKLALALAFASMVLGDDEETQERISRLDHPDLVTVLPEKKGAAIKIAQIRAITPELTTTALESPVKVFIIDRVETLTTAAANSLLKFIEEPAGPQLIILLANKADDVLQTIVSRAQVVHLLPSPEVAKEAAASLAVFQETAQPAVFKWFEKVVARDVSSMVFLQTTLIKLIDDKEKEEQVLLWLQQLARDLFMQKTVDQPVLYFPQLVGFYKKAAERYQANQLQAVLENVLSLDKLKNVQLALQSKLEKTALECAILLG</sequence>
<dbReference type="GO" id="GO:0003887">
    <property type="term" value="F:DNA-directed DNA polymerase activity"/>
    <property type="evidence" value="ECO:0007669"/>
    <property type="project" value="UniProtKB-EC"/>
</dbReference>
<evidence type="ECO:0000313" key="2">
    <source>
        <dbReference type="Proteomes" id="UP001314261"/>
    </source>
</evidence>
<name>A0ABN9YLY2_9LACO</name>
<reference evidence="1 2" key="1">
    <citation type="submission" date="2023-10" db="EMBL/GenBank/DDBJ databases">
        <authorList>
            <person name="Botero Cardona J."/>
        </authorList>
    </citation>
    <scope>NUCLEOTIDE SEQUENCE [LARGE SCALE GENOMIC DNA]</scope>
    <source>
        <strain evidence="1 2">R-54839</strain>
    </source>
</reference>
<gene>
    <name evidence="1" type="ORF">R54839_PPFHFPJH_00475</name>
</gene>
<keyword evidence="1" id="KW-0808">Transferase</keyword>
<dbReference type="InterPro" id="IPR050238">
    <property type="entry name" value="DNA_Rep/Repair_Clamp_Loader"/>
</dbReference>
<proteinExistence type="predicted"/>
<dbReference type="EC" id="2.7.7.7" evidence="1"/>
<keyword evidence="2" id="KW-1185">Reference proteome</keyword>